<proteinExistence type="inferred from homology"/>
<reference evidence="10" key="1">
    <citation type="submission" date="2022-06" db="EMBL/GenBank/DDBJ databases">
        <title>Genomic Encyclopedia of Archaeal and Bacterial Type Strains, Phase II (KMG-II): from individual species to whole genera.</title>
        <authorList>
            <person name="Goeker M."/>
        </authorList>
    </citation>
    <scope>NUCLEOTIDE SEQUENCE</scope>
    <source>
        <strain evidence="10">DSM 43935</strain>
    </source>
</reference>
<evidence type="ECO:0000313" key="11">
    <source>
        <dbReference type="Proteomes" id="UP001206128"/>
    </source>
</evidence>
<evidence type="ECO:0000256" key="6">
    <source>
        <dbReference type="RuleBase" id="RU362125"/>
    </source>
</evidence>
<dbReference type="Pfam" id="PF02770">
    <property type="entry name" value="Acyl-CoA_dh_M"/>
    <property type="match status" value="1"/>
</dbReference>
<dbReference type="InterPro" id="IPR013786">
    <property type="entry name" value="AcylCoA_DH/ox_N"/>
</dbReference>
<name>A0AAE3GEP6_9PSEU</name>
<dbReference type="Gene3D" id="2.40.110.10">
    <property type="entry name" value="Butyryl-CoA Dehydrogenase, subunit A, domain 2"/>
    <property type="match status" value="1"/>
</dbReference>
<dbReference type="Pfam" id="PF00441">
    <property type="entry name" value="Acyl-CoA_dh_1"/>
    <property type="match status" value="1"/>
</dbReference>
<dbReference type="GO" id="GO:0050660">
    <property type="term" value="F:flavin adenine dinucleotide binding"/>
    <property type="evidence" value="ECO:0007669"/>
    <property type="project" value="InterPro"/>
</dbReference>
<organism evidence="10 11">
    <name type="scientific">Goodfellowiella coeruleoviolacea</name>
    <dbReference type="NCBI Taxonomy" id="334858"/>
    <lineage>
        <taxon>Bacteria</taxon>
        <taxon>Bacillati</taxon>
        <taxon>Actinomycetota</taxon>
        <taxon>Actinomycetes</taxon>
        <taxon>Pseudonocardiales</taxon>
        <taxon>Pseudonocardiaceae</taxon>
        <taxon>Goodfellowiella</taxon>
    </lineage>
</organism>
<dbReference type="Gene3D" id="1.10.540.10">
    <property type="entry name" value="Acyl-CoA dehydrogenase/oxidase, N-terminal domain"/>
    <property type="match status" value="1"/>
</dbReference>
<keyword evidence="11" id="KW-1185">Reference proteome</keyword>
<comment type="cofactor">
    <cofactor evidence="1 6">
        <name>FAD</name>
        <dbReference type="ChEBI" id="CHEBI:57692"/>
    </cofactor>
</comment>
<dbReference type="Pfam" id="PF02771">
    <property type="entry name" value="Acyl-CoA_dh_N"/>
    <property type="match status" value="1"/>
</dbReference>
<dbReference type="RefSeq" id="WP_253773229.1">
    <property type="nucleotide sequence ID" value="NZ_JAMTCK010000008.1"/>
</dbReference>
<dbReference type="InterPro" id="IPR036250">
    <property type="entry name" value="AcylCo_DH-like_C"/>
</dbReference>
<dbReference type="GO" id="GO:0016627">
    <property type="term" value="F:oxidoreductase activity, acting on the CH-CH group of donors"/>
    <property type="evidence" value="ECO:0007669"/>
    <property type="project" value="InterPro"/>
</dbReference>
<evidence type="ECO:0000256" key="1">
    <source>
        <dbReference type="ARBA" id="ARBA00001974"/>
    </source>
</evidence>
<feature type="domain" description="Acyl-CoA oxidase/dehydrogenase middle" evidence="8">
    <location>
        <begin position="135"/>
        <end position="211"/>
    </location>
</feature>
<dbReference type="PANTHER" id="PTHR43292:SF3">
    <property type="entry name" value="ACYL-COA DEHYDROGENASE FADE29"/>
    <property type="match status" value="1"/>
</dbReference>
<dbReference type="InterPro" id="IPR046373">
    <property type="entry name" value="Acyl-CoA_Oxase/DH_mid-dom_sf"/>
</dbReference>
<evidence type="ECO:0000259" key="9">
    <source>
        <dbReference type="Pfam" id="PF02771"/>
    </source>
</evidence>
<evidence type="ECO:0000313" key="10">
    <source>
        <dbReference type="EMBL" id="MCP2166901.1"/>
    </source>
</evidence>
<dbReference type="SUPFAM" id="SSF56645">
    <property type="entry name" value="Acyl-CoA dehydrogenase NM domain-like"/>
    <property type="match status" value="1"/>
</dbReference>
<evidence type="ECO:0000259" key="7">
    <source>
        <dbReference type="Pfam" id="PF00441"/>
    </source>
</evidence>
<sequence>MSASLLDHDPVLTPAQVEFRRQVRAFFAEDRVRELAEEIAGYPVGTEAALLPVYRWLGERGWLAPNWPVEYGGAGLGAVEAAIVTEEMTLAGIPDDVHVLSIDIVGLFLLLKGTEQQKRAHLPALAAGERIATVLFTEPEAGSDLAALRTRAVRDGDGWRLSGSKVYNMKSQYGDVALCAARTSDSPVGMHGITLFLLPLRSPGVHVEPVPSYANDRFNLVVIDGVRLTEADVIGRVDDGWALMNEMLQLERTGIDFHAKARRLLDLVLRRAAETGRLADPAYAIPLAELDAKLRAGHALAWQMVRDLGEHNPDPVASAMSKWYVTELFQPILTAAADIDGMDALLTAWDGDAPALGQLEAGYRFGPSHRLASGTSEVMLMLIATNGLGLL</sequence>
<feature type="domain" description="Acyl-CoA dehydrogenase/oxidase N-terminal" evidence="9">
    <location>
        <begin position="13"/>
        <end position="129"/>
    </location>
</feature>
<dbReference type="InterPro" id="IPR052161">
    <property type="entry name" value="Mycobact_Acyl-CoA_DH"/>
</dbReference>
<keyword evidence="4 6" id="KW-0274">FAD</keyword>
<dbReference type="GO" id="GO:0005886">
    <property type="term" value="C:plasma membrane"/>
    <property type="evidence" value="ECO:0007669"/>
    <property type="project" value="TreeGrafter"/>
</dbReference>
<evidence type="ECO:0000256" key="3">
    <source>
        <dbReference type="ARBA" id="ARBA00022630"/>
    </source>
</evidence>
<keyword evidence="3 6" id="KW-0285">Flavoprotein</keyword>
<keyword evidence="5 6" id="KW-0560">Oxidoreductase</keyword>
<evidence type="ECO:0000256" key="2">
    <source>
        <dbReference type="ARBA" id="ARBA00009347"/>
    </source>
</evidence>
<dbReference type="EMBL" id="JAMTCK010000008">
    <property type="protein sequence ID" value="MCP2166901.1"/>
    <property type="molecule type" value="Genomic_DNA"/>
</dbReference>
<dbReference type="Gene3D" id="1.20.140.10">
    <property type="entry name" value="Butyryl-CoA Dehydrogenase, subunit A, domain 3"/>
    <property type="match status" value="1"/>
</dbReference>
<dbReference type="Proteomes" id="UP001206128">
    <property type="component" value="Unassembled WGS sequence"/>
</dbReference>
<dbReference type="PANTHER" id="PTHR43292">
    <property type="entry name" value="ACYL-COA DEHYDROGENASE"/>
    <property type="match status" value="1"/>
</dbReference>
<comment type="caution">
    <text evidence="10">The sequence shown here is derived from an EMBL/GenBank/DDBJ whole genome shotgun (WGS) entry which is preliminary data.</text>
</comment>
<feature type="domain" description="Acyl-CoA dehydrogenase/oxidase C-terminal" evidence="7">
    <location>
        <begin position="238"/>
        <end position="386"/>
    </location>
</feature>
<dbReference type="SUPFAM" id="SSF47203">
    <property type="entry name" value="Acyl-CoA dehydrogenase C-terminal domain-like"/>
    <property type="match status" value="1"/>
</dbReference>
<dbReference type="InterPro" id="IPR009075">
    <property type="entry name" value="AcylCo_DH/oxidase_C"/>
</dbReference>
<protein>
    <submittedName>
        <fullName evidence="10">Acyl-CoA dehydrogenase</fullName>
    </submittedName>
</protein>
<dbReference type="InterPro" id="IPR037069">
    <property type="entry name" value="AcylCoA_DH/ox_N_sf"/>
</dbReference>
<dbReference type="InterPro" id="IPR006091">
    <property type="entry name" value="Acyl-CoA_Oxase/DH_mid-dom"/>
</dbReference>
<evidence type="ECO:0000256" key="4">
    <source>
        <dbReference type="ARBA" id="ARBA00022827"/>
    </source>
</evidence>
<evidence type="ECO:0000256" key="5">
    <source>
        <dbReference type="ARBA" id="ARBA00023002"/>
    </source>
</evidence>
<gene>
    <name evidence="10" type="ORF">LX83_003773</name>
</gene>
<dbReference type="AlphaFoldDB" id="A0AAE3GEP6"/>
<evidence type="ECO:0000259" key="8">
    <source>
        <dbReference type="Pfam" id="PF02770"/>
    </source>
</evidence>
<comment type="similarity">
    <text evidence="2 6">Belongs to the acyl-CoA dehydrogenase family.</text>
</comment>
<dbReference type="InterPro" id="IPR009100">
    <property type="entry name" value="AcylCoA_DH/oxidase_NM_dom_sf"/>
</dbReference>
<accession>A0AAE3GEP6</accession>